<dbReference type="PANTHER" id="PTHR10773">
    <property type="entry name" value="DNA-DIRECTED RNA POLYMERASES I, II, AND III SUBUNIT RPABC2"/>
    <property type="match status" value="1"/>
</dbReference>
<accession>A0AAV4H1F9</accession>
<dbReference type="Proteomes" id="UP000762676">
    <property type="component" value="Unassembled WGS sequence"/>
</dbReference>
<sequence>MYFKTKLAVYNFTVYSLANRAVSCYVWNETDGGLTASEFATCIKHYLSSLEKHDEIIILGDGCTSQNRNAALANALQQFASFTGTVIQHKYLVRCHTHMEADNSHS</sequence>
<comment type="caution">
    <text evidence="1">The sequence shown here is derived from an EMBL/GenBank/DDBJ whole genome shotgun (WGS) entry which is preliminary data.</text>
</comment>
<organism evidence="1 2">
    <name type="scientific">Elysia marginata</name>
    <dbReference type="NCBI Taxonomy" id="1093978"/>
    <lineage>
        <taxon>Eukaryota</taxon>
        <taxon>Metazoa</taxon>
        <taxon>Spiralia</taxon>
        <taxon>Lophotrochozoa</taxon>
        <taxon>Mollusca</taxon>
        <taxon>Gastropoda</taxon>
        <taxon>Heterobranchia</taxon>
        <taxon>Euthyneura</taxon>
        <taxon>Panpulmonata</taxon>
        <taxon>Sacoglossa</taxon>
        <taxon>Placobranchoidea</taxon>
        <taxon>Plakobranchidae</taxon>
        <taxon>Elysia</taxon>
    </lineage>
</organism>
<proteinExistence type="predicted"/>
<evidence type="ECO:0000313" key="1">
    <source>
        <dbReference type="EMBL" id="GFR91359.1"/>
    </source>
</evidence>
<dbReference type="AlphaFoldDB" id="A0AAV4H1F9"/>
<dbReference type="EMBL" id="BMAT01001730">
    <property type="protein sequence ID" value="GFR91359.1"/>
    <property type="molecule type" value="Genomic_DNA"/>
</dbReference>
<keyword evidence="2" id="KW-1185">Reference proteome</keyword>
<dbReference type="PANTHER" id="PTHR10773:SF19">
    <property type="match status" value="1"/>
</dbReference>
<evidence type="ECO:0000313" key="2">
    <source>
        <dbReference type="Proteomes" id="UP000762676"/>
    </source>
</evidence>
<name>A0AAV4H1F9_9GAST</name>
<reference evidence="1 2" key="1">
    <citation type="journal article" date="2021" name="Elife">
        <title>Chloroplast acquisition without the gene transfer in kleptoplastic sea slugs, Plakobranchus ocellatus.</title>
        <authorList>
            <person name="Maeda T."/>
            <person name="Takahashi S."/>
            <person name="Yoshida T."/>
            <person name="Shimamura S."/>
            <person name="Takaki Y."/>
            <person name="Nagai Y."/>
            <person name="Toyoda A."/>
            <person name="Suzuki Y."/>
            <person name="Arimoto A."/>
            <person name="Ishii H."/>
            <person name="Satoh N."/>
            <person name="Nishiyama T."/>
            <person name="Hasebe M."/>
            <person name="Maruyama T."/>
            <person name="Minagawa J."/>
            <person name="Obokata J."/>
            <person name="Shigenobu S."/>
        </authorList>
    </citation>
    <scope>NUCLEOTIDE SEQUENCE [LARGE SCALE GENOMIC DNA]</scope>
</reference>
<protein>
    <submittedName>
        <fullName evidence="1">Uncharacterized protein</fullName>
    </submittedName>
</protein>
<gene>
    <name evidence="1" type="ORF">ElyMa_000841600</name>
</gene>